<accession>A0A1D9G4C1</accession>
<name>A0A1D9G4C1_MOOP1</name>
<dbReference type="EMBL" id="CP017708">
    <property type="protein sequence ID" value="AOY82374.1"/>
    <property type="molecule type" value="Genomic_DNA"/>
</dbReference>
<dbReference type="AlphaFoldDB" id="A0A1D9G4C1"/>
<dbReference type="Proteomes" id="UP000176944">
    <property type="component" value="Chromosome"/>
</dbReference>
<proteinExistence type="predicted"/>
<organism evidence="1 2">
    <name type="scientific">Moorena producens (strain JHB)</name>
    <dbReference type="NCBI Taxonomy" id="1454205"/>
    <lineage>
        <taxon>Bacteria</taxon>
        <taxon>Bacillati</taxon>
        <taxon>Cyanobacteriota</taxon>
        <taxon>Cyanophyceae</taxon>
        <taxon>Coleofasciculales</taxon>
        <taxon>Coleofasciculaceae</taxon>
        <taxon>Moorena</taxon>
    </lineage>
</organism>
<gene>
    <name evidence="1" type="ORF">BJP36_23160</name>
</gene>
<evidence type="ECO:0000313" key="2">
    <source>
        <dbReference type="Proteomes" id="UP000176944"/>
    </source>
</evidence>
<evidence type="ECO:0000313" key="1">
    <source>
        <dbReference type="EMBL" id="AOY82374.1"/>
    </source>
</evidence>
<sequence length="204" mass="22571">MSYSQFTIQKVVNDFDLTLIEQGNIFESDSDRIISPSPYLAEFITHNYQLAIALDTEKARSELLICPMLLALREFHKNQVSLFSGEEFNVDPEVGLNGTCDFIISLSPEQLFIKAPVAVIIEAKKEDLKGGLGQCIAAMVAAGRFNQQENNGNGNAIATVYGAVTTGTLWRFLKLEEKTVTLDLAEYLLPPIEPILGKLVQMVE</sequence>
<reference evidence="2" key="1">
    <citation type="submission" date="2016-10" db="EMBL/GenBank/DDBJ databases">
        <title>Comparative genomics uncovers the prolific and rare metabolic potential of the cyanobacterial genus Moorea.</title>
        <authorList>
            <person name="Leao T."/>
            <person name="Castelao G."/>
            <person name="Korobeynikov A."/>
            <person name="Monroe E.A."/>
            <person name="Podell S."/>
            <person name="Glukhov E."/>
            <person name="Allen E."/>
            <person name="Gerwick W.H."/>
            <person name="Gerwick L."/>
        </authorList>
    </citation>
    <scope>NUCLEOTIDE SEQUENCE [LARGE SCALE GENOMIC DNA]</scope>
    <source>
        <strain evidence="2">JHB</strain>
    </source>
</reference>
<protein>
    <submittedName>
        <fullName evidence="1">Uncharacterized protein</fullName>
    </submittedName>
</protein>